<dbReference type="InterPro" id="IPR021377">
    <property type="entry name" value="DUF3006"/>
</dbReference>
<sequence>MPTTKATTDRIEGENAVLLTAAAAIRLPLALLPNNIKEGDVVNIIINLDGEKTAADKAIAKEMLNEILKNATA</sequence>
<name>A0A2H0UYS6_9BACT</name>
<organism evidence="1 2">
    <name type="scientific">Candidatus Falkowbacteria bacterium CG10_big_fil_rev_8_21_14_0_10_44_15</name>
    <dbReference type="NCBI Taxonomy" id="1974569"/>
    <lineage>
        <taxon>Bacteria</taxon>
        <taxon>Candidatus Falkowiibacteriota</taxon>
    </lineage>
</organism>
<dbReference type="AlphaFoldDB" id="A0A2H0UYS6"/>
<protein>
    <submittedName>
        <fullName evidence="1">DUF3006 domain-containing protein</fullName>
    </submittedName>
</protein>
<dbReference type="Pfam" id="PF11213">
    <property type="entry name" value="DUF3006"/>
    <property type="match status" value="1"/>
</dbReference>
<evidence type="ECO:0000313" key="2">
    <source>
        <dbReference type="Proteomes" id="UP000228510"/>
    </source>
</evidence>
<dbReference type="Proteomes" id="UP000228510">
    <property type="component" value="Unassembled WGS sequence"/>
</dbReference>
<evidence type="ECO:0000313" key="1">
    <source>
        <dbReference type="EMBL" id="PIR91957.1"/>
    </source>
</evidence>
<dbReference type="Gene3D" id="6.20.120.50">
    <property type="match status" value="1"/>
</dbReference>
<dbReference type="EMBL" id="PFAT01000055">
    <property type="protein sequence ID" value="PIR91957.1"/>
    <property type="molecule type" value="Genomic_DNA"/>
</dbReference>
<comment type="caution">
    <text evidence="1">The sequence shown here is derived from an EMBL/GenBank/DDBJ whole genome shotgun (WGS) entry which is preliminary data.</text>
</comment>
<proteinExistence type="predicted"/>
<gene>
    <name evidence="1" type="ORF">COU01_04310</name>
</gene>
<accession>A0A2H0UYS6</accession>
<reference evidence="2" key="1">
    <citation type="submission" date="2017-09" db="EMBL/GenBank/DDBJ databases">
        <title>Depth-based differentiation of microbial function through sediment-hosted aquifers and enrichment of novel symbionts in the deep terrestrial subsurface.</title>
        <authorList>
            <person name="Probst A.J."/>
            <person name="Ladd B."/>
            <person name="Jarett J.K."/>
            <person name="Geller-Mcgrath D.E."/>
            <person name="Sieber C.M.K."/>
            <person name="Emerson J.B."/>
            <person name="Anantharaman K."/>
            <person name="Thomas B.C."/>
            <person name="Malmstrom R."/>
            <person name="Stieglmeier M."/>
            <person name="Klingl A."/>
            <person name="Woyke T."/>
            <person name="Ryan C.M."/>
            <person name="Banfield J.F."/>
        </authorList>
    </citation>
    <scope>NUCLEOTIDE SEQUENCE [LARGE SCALE GENOMIC DNA]</scope>
</reference>